<evidence type="ECO:0000256" key="4">
    <source>
        <dbReference type="RuleBase" id="RU362057"/>
    </source>
</evidence>
<organism evidence="5 6">
    <name type="scientific">Lupinus angustifolius</name>
    <name type="common">Narrow-leaved blue lupine</name>
    <dbReference type="NCBI Taxonomy" id="3871"/>
    <lineage>
        <taxon>Eukaryota</taxon>
        <taxon>Viridiplantae</taxon>
        <taxon>Streptophyta</taxon>
        <taxon>Embryophyta</taxon>
        <taxon>Tracheophyta</taxon>
        <taxon>Spermatophyta</taxon>
        <taxon>Magnoliopsida</taxon>
        <taxon>eudicotyledons</taxon>
        <taxon>Gunneridae</taxon>
        <taxon>Pentapetalae</taxon>
        <taxon>rosids</taxon>
        <taxon>fabids</taxon>
        <taxon>Fabales</taxon>
        <taxon>Fabaceae</taxon>
        <taxon>Papilionoideae</taxon>
        <taxon>50 kb inversion clade</taxon>
        <taxon>genistoids sensu lato</taxon>
        <taxon>core genistoids</taxon>
        <taxon>Genisteae</taxon>
        <taxon>Lupinus</taxon>
    </lineage>
</organism>
<keyword evidence="2 3" id="KW-0808">Transferase</keyword>
<dbReference type="InterPro" id="IPR035595">
    <property type="entry name" value="UDP_glycos_trans_CS"/>
</dbReference>
<evidence type="ECO:0000313" key="6">
    <source>
        <dbReference type="Proteomes" id="UP000188354"/>
    </source>
</evidence>
<dbReference type="EC" id="2.4.1.-" evidence="4"/>
<dbReference type="KEGG" id="lang:109355105"/>
<dbReference type="EMBL" id="CM007368">
    <property type="protein sequence ID" value="OIW06107.1"/>
    <property type="molecule type" value="Genomic_DNA"/>
</dbReference>
<reference evidence="5 6" key="1">
    <citation type="journal article" date="2017" name="Plant Biotechnol. J.">
        <title>A comprehensive draft genome sequence for lupin (Lupinus angustifolius), an emerging health food: insights into plant-microbe interactions and legume evolution.</title>
        <authorList>
            <person name="Hane J.K."/>
            <person name="Ming Y."/>
            <person name="Kamphuis L.G."/>
            <person name="Nelson M.N."/>
            <person name="Garg G."/>
            <person name="Atkins C.A."/>
            <person name="Bayer P.E."/>
            <person name="Bravo A."/>
            <person name="Bringans S."/>
            <person name="Cannon S."/>
            <person name="Edwards D."/>
            <person name="Foley R."/>
            <person name="Gao L.L."/>
            <person name="Harrison M.J."/>
            <person name="Huang W."/>
            <person name="Hurgobin B."/>
            <person name="Li S."/>
            <person name="Liu C.W."/>
            <person name="McGrath A."/>
            <person name="Morahan G."/>
            <person name="Murray J."/>
            <person name="Weller J."/>
            <person name="Jian J."/>
            <person name="Singh K.B."/>
        </authorList>
    </citation>
    <scope>NUCLEOTIDE SEQUENCE</scope>
    <source>
        <strain evidence="6">cv. Tanjil</strain>
        <tissue evidence="5">Whole plant</tissue>
    </source>
</reference>
<dbReference type="SUPFAM" id="SSF53756">
    <property type="entry name" value="UDP-Glycosyltransferase/glycogen phosphorylase"/>
    <property type="match status" value="1"/>
</dbReference>
<evidence type="ECO:0000256" key="3">
    <source>
        <dbReference type="RuleBase" id="RU003718"/>
    </source>
</evidence>
<dbReference type="PANTHER" id="PTHR48048">
    <property type="entry name" value="GLYCOSYLTRANSFERASE"/>
    <property type="match status" value="1"/>
</dbReference>
<name>A0A4P1RAF5_LUPAN</name>
<dbReference type="PANTHER" id="PTHR48048:SF45">
    <property type="entry name" value="GLYCOSYLTRANSFERASE"/>
    <property type="match status" value="1"/>
</dbReference>
<evidence type="ECO:0000256" key="2">
    <source>
        <dbReference type="ARBA" id="ARBA00022679"/>
    </source>
</evidence>
<accession>A0A4P1RAF5</accession>
<dbReference type="Pfam" id="PF00201">
    <property type="entry name" value="UDPGT"/>
    <property type="match status" value="1"/>
</dbReference>
<evidence type="ECO:0000313" key="5">
    <source>
        <dbReference type="EMBL" id="OIW06107.1"/>
    </source>
</evidence>
<keyword evidence="6" id="KW-1185">Reference proteome</keyword>
<dbReference type="Gene3D" id="3.40.50.2000">
    <property type="entry name" value="Glycogen Phosphorylase B"/>
    <property type="match status" value="2"/>
</dbReference>
<dbReference type="InterPro" id="IPR002213">
    <property type="entry name" value="UDP_glucos_trans"/>
</dbReference>
<evidence type="ECO:0000256" key="1">
    <source>
        <dbReference type="ARBA" id="ARBA00009995"/>
    </source>
</evidence>
<dbReference type="PROSITE" id="PS00375">
    <property type="entry name" value="UDPGT"/>
    <property type="match status" value="1"/>
</dbReference>
<dbReference type="Gramene" id="OIW06107">
    <property type="protein sequence ID" value="OIW06107"/>
    <property type="gene ID" value="TanjilG_29863"/>
</dbReference>
<sequence>MTKIESQLVFLPSPGIGHLISTIEFAKLIINRDHRLSITILVMKTPLQTVTPSFTDSIFSTKRLHVINLPQPQITNSDLNAPGSFITTLIHTYKPYVRDHVTQLVNSPHSPRLGGFVVDMFCTPMIDVAREFHVPAFVFFTSSAASLGLVLHLYTLRERDGFNATLLKNTDTELVIPSFVNPVSAKVLPSFVLNKEWEPAFLILGEGLKKADGIIVNSFEELESHAVHFLNLADNNNIPIYPVGPILKINDDNDVVIVKWLDDQPHSSVIFLCFGSMGSVHEDQVREIARALEDSGARFIWSLRKSPPKGLTNMAQPTEYAPQELIDVLPYGFLDRTAETGRVIGWAPQAQILAHQATAGFVSHCGWNSTLESIYFGVPIATWPLHAEQQINAFQLVRELNMAVEITLDYRVEFKVGSNTLLGADKIERGIRDLMENDEVKKRVKDMSDESRKTLTLGGCSYSHLGRFIDSIIN</sequence>
<dbReference type="AlphaFoldDB" id="A0A4P1RAF5"/>
<proteinExistence type="inferred from homology"/>
<dbReference type="CDD" id="cd03784">
    <property type="entry name" value="GT1_Gtf-like"/>
    <property type="match status" value="1"/>
</dbReference>
<dbReference type="InterPro" id="IPR050481">
    <property type="entry name" value="UDP-glycosyltransf_plant"/>
</dbReference>
<dbReference type="Proteomes" id="UP000188354">
    <property type="component" value="Chromosome LG08"/>
</dbReference>
<dbReference type="GO" id="GO:0035251">
    <property type="term" value="F:UDP-glucosyltransferase activity"/>
    <property type="evidence" value="ECO:0007669"/>
    <property type="project" value="InterPro"/>
</dbReference>
<dbReference type="OrthoDB" id="5835829at2759"/>
<protein>
    <recommendedName>
        <fullName evidence="4">Glycosyltransferase</fullName>
        <ecNumber evidence="4">2.4.1.-</ecNumber>
    </recommendedName>
</protein>
<keyword evidence="3" id="KW-0328">Glycosyltransferase</keyword>
<dbReference type="FunFam" id="3.40.50.2000:FF:000056">
    <property type="entry name" value="Glycosyltransferase"/>
    <property type="match status" value="1"/>
</dbReference>
<gene>
    <name evidence="5" type="ORF">TanjilG_29863</name>
</gene>
<comment type="similarity">
    <text evidence="1 3">Belongs to the UDP-glycosyltransferase family.</text>
</comment>